<reference evidence="2" key="1">
    <citation type="submission" date="2022-08" db="UniProtKB">
        <authorList>
            <consortium name="EnsemblMetazoa"/>
        </authorList>
    </citation>
    <scope>IDENTIFICATION</scope>
    <source>
        <strain evidence="2">05x7-T-G4-1.051#20</strain>
    </source>
</reference>
<keyword evidence="3" id="KW-1185">Reference proteome</keyword>
<evidence type="ECO:0000313" key="3">
    <source>
        <dbReference type="Proteomes" id="UP000005408"/>
    </source>
</evidence>
<keyword evidence="1" id="KW-0472">Membrane</keyword>
<name>A0A8W8IYE1_MAGGI</name>
<feature type="transmembrane region" description="Helical" evidence="1">
    <location>
        <begin position="374"/>
        <end position="393"/>
    </location>
</feature>
<feature type="transmembrane region" description="Helical" evidence="1">
    <location>
        <begin position="532"/>
        <end position="553"/>
    </location>
</feature>
<keyword evidence="1" id="KW-0812">Transmembrane</keyword>
<feature type="transmembrane region" description="Helical" evidence="1">
    <location>
        <begin position="452"/>
        <end position="468"/>
    </location>
</feature>
<evidence type="ECO:0000313" key="2">
    <source>
        <dbReference type="EnsemblMetazoa" id="G16408.3:cds"/>
    </source>
</evidence>
<feature type="transmembrane region" description="Helical" evidence="1">
    <location>
        <begin position="217"/>
        <end position="242"/>
    </location>
</feature>
<dbReference type="AlphaFoldDB" id="A0A8W8IYE1"/>
<protein>
    <submittedName>
        <fullName evidence="2">Uncharacterized protein</fullName>
    </submittedName>
</protein>
<proteinExistence type="predicted"/>
<dbReference type="EnsemblMetazoa" id="G16408.3">
    <property type="protein sequence ID" value="G16408.3:cds"/>
    <property type="gene ID" value="G16408"/>
</dbReference>
<keyword evidence="1" id="KW-1133">Transmembrane helix</keyword>
<organism evidence="2 3">
    <name type="scientific">Magallana gigas</name>
    <name type="common">Pacific oyster</name>
    <name type="synonym">Crassostrea gigas</name>
    <dbReference type="NCBI Taxonomy" id="29159"/>
    <lineage>
        <taxon>Eukaryota</taxon>
        <taxon>Metazoa</taxon>
        <taxon>Spiralia</taxon>
        <taxon>Lophotrochozoa</taxon>
        <taxon>Mollusca</taxon>
        <taxon>Bivalvia</taxon>
        <taxon>Autobranchia</taxon>
        <taxon>Pteriomorphia</taxon>
        <taxon>Ostreida</taxon>
        <taxon>Ostreoidea</taxon>
        <taxon>Ostreidae</taxon>
        <taxon>Magallana</taxon>
    </lineage>
</organism>
<dbReference type="Proteomes" id="UP000005408">
    <property type="component" value="Unassembled WGS sequence"/>
</dbReference>
<sequence length="620" mass="71877">MVGVTGLKSKTWLKCVDHWPETFNDTAGGCSFSVSPESVSYFSSQVRHNSYNFVHLNLHFRNTSLYWTRCVVEADKWVWTFDGVDGAMVYLTWPVEYNLLSLGLLDSHTLRDQRIVIDSHGECDLIIGTPLMTFQVMKALANMTEKLIRDSNDNVKYDSSVWCYKERIIVAQEKWFMCRYILCPFEALAYRCCGWDKNKPGNEHKIKCKTTKQQLKWFFPFILGSLAFVYSPIFVFGIVGFLHRKCSSNKRKLLKVGRGVSVEYGTFPNLAYPCINDEETLTGDFHTEEDVIFYNPMKLGSIFECFKRNTCRVPKTFFRCLFLLACLSVLVIKLLIYNYMVKEFVVESVRQTVPMGFLSILAKTKLQRHNYLPWFYGPVPALVLFVLSSLLFICLPHDLAAFLSNGLLEENNGISISPLTSDIKIKTKYGSLPSVYHVLTYTYTGLFANPDFSYGYIILAITVAMYIFESINSIHSTYDDLFIDVKIVCIKLEEEKKYPEMQLTYSFDEFIGISRKLFYYVIQTTRPFRKEIFVSLLKIGLIASVLYVSVVLLSDFQDFRRMSDLMQTAVTIFLCLLPKIIKSVCQVNETKWMMHRSLELKNAVHYYCRREMKKKRESNL</sequence>
<feature type="transmembrane region" description="Helical" evidence="1">
    <location>
        <begin position="317"/>
        <end position="338"/>
    </location>
</feature>
<accession>A0A8W8IYE1</accession>
<evidence type="ECO:0000256" key="1">
    <source>
        <dbReference type="SAM" id="Phobius"/>
    </source>
</evidence>